<protein>
    <submittedName>
        <fullName evidence="1">DUF2750 domain-containing protein</fullName>
    </submittedName>
</protein>
<dbReference type="EMBL" id="JAPDHW010000002">
    <property type="protein sequence ID" value="MCW3167865.1"/>
    <property type="molecule type" value="Genomic_DNA"/>
</dbReference>
<sequence length="128" mass="14806">MTEINKKISEVLKMSLDEKYEYFIRKVADFELIWGLNSDGWALYGDSKGNRVLPLWPEKEFAEVCAVDEWKDYIPEAIELENFLHKWVSGMTNDNTLISVFPTVISSGLIISPSDLNQDLLHESEQYD</sequence>
<comment type="caution">
    <text evidence="1">The sequence shown here is derived from an EMBL/GenBank/DDBJ whole genome shotgun (WGS) entry which is preliminary data.</text>
</comment>
<evidence type="ECO:0000313" key="1">
    <source>
        <dbReference type="EMBL" id="MCW3167865.1"/>
    </source>
</evidence>
<name>A0ABT3HVN6_9FLAO</name>
<organism evidence="1 2">
    <name type="scientific">Chryseobacterium kimseyorum</name>
    <dbReference type="NCBI Taxonomy" id="2984028"/>
    <lineage>
        <taxon>Bacteria</taxon>
        <taxon>Pseudomonadati</taxon>
        <taxon>Bacteroidota</taxon>
        <taxon>Flavobacteriia</taxon>
        <taxon>Flavobacteriales</taxon>
        <taxon>Weeksellaceae</taxon>
        <taxon>Chryseobacterium group</taxon>
        <taxon>Chryseobacterium</taxon>
    </lineage>
</organism>
<gene>
    <name evidence="1" type="ORF">OMO38_04930</name>
</gene>
<dbReference type="Proteomes" id="UP001163731">
    <property type="component" value="Unassembled WGS sequence"/>
</dbReference>
<keyword evidence="2" id="KW-1185">Reference proteome</keyword>
<dbReference type="InterPro" id="IPR021284">
    <property type="entry name" value="DUF2750"/>
</dbReference>
<dbReference type="Pfam" id="PF11042">
    <property type="entry name" value="DUF2750"/>
    <property type="match status" value="1"/>
</dbReference>
<proteinExistence type="predicted"/>
<evidence type="ECO:0000313" key="2">
    <source>
        <dbReference type="Proteomes" id="UP001163731"/>
    </source>
</evidence>
<accession>A0ABT3HVN6</accession>
<dbReference type="RefSeq" id="WP_264749101.1">
    <property type="nucleotide sequence ID" value="NZ_JAPDHW010000002.1"/>
</dbReference>
<reference evidence="1" key="1">
    <citation type="submission" date="2022-10" db="EMBL/GenBank/DDBJ databases">
        <title>Chryseobacterium babae sp. nov. isolated from the gut of the beetle Oryctes rhinoceros, and Chryseobacterium kimseyorum sp. nov., isolated from a stick insect rearing cage.</title>
        <authorList>
            <person name="Shelomi M."/>
            <person name="Han C.-J."/>
            <person name="Chen W.-M."/>
            <person name="Chen H.-K."/>
            <person name="Liaw S.-J."/>
            <person name="Muhle E."/>
            <person name="Clermont D."/>
        </authorList>
    </citation>
    <scope>NUCLEOTIDE SEQUENCE</scope>
    <source>
        <strain evidence="1">09-1422</strain>
    </source>
</reference>